<proteinExistence type="predicted"/>
<evidence type="ECO:0008006" key="3">
    <source>
        <dbReference type="Google" id="ProtNLM"/>
    </source>
</evidence>
<dbReference type="KEGG" id="npz:ACX27_19495"/>
<dbReference type="InterPro" id="IPR038573">
    <property type="entry name" value="BrnT_sf"/>
</dbReference>
<organism evidence="1 2">
    <name type="scientific">Nostoc piscinale CENA21</name>
    <dbReference type="NCBI Taxonomy" id="224013"/>
    <lineage>
        <taxon>Bacteria</taxon>
        <taxon>Bacillati</taxon>
        <taxon>Cyanobacteriota</taxon>
        <taxon>Cyanophyceae</taxon>
        <taxon>Nostocales</taxon>
        <taxon>Nostocaceae</taxon>
        <taxon>Nostoc</taxon>
    </lineage>
</organism>
<evidence type="ECO:0000313" key="1">
    <source>
        <dbReference type="EMBL" id="ALF54535.1"/>
    </source>
</evidence>
<reference evidence="1 2" key="2">
    <citation type="journal article" date="2016" name="Genome Announc.">
        <title>Draft Genome Sequence of the N2-Fixing Cyanobacterium Nostoc piscinale CENA21, Isolated from the Brazilian Amazon Floodplain.</title>
        <authorList>
            <person name="Leao T."/>
            <person name="Guimaraes P.I."/>
            <person name="de Melo A.G."/>
            <person name="Ramos R.T."/>
            <person name="Leao P.N."/>
            <person name="Silva A."/>
            <person name="Fiore M.F."/>
            <person name="Schneider M.P."/>
        </authorList>
    </citation>
    <scope>NUCLEOTIDE SEQUENCE [LARGE SCALE GENOMIC DNA]</scope>
    <source>
        <strain evidence="1 2">CENA21</strain>
    </source>
</reference>
<dbReference type="PATRIC" id="fig|224013.5.peg.4656"/>
<dbReference type="Proteomes" id="UP000062645">
    <property type="component" value="Chromosome"/>
</dbReference>
<gene>
    <name evidence="1" type="ORF">ACX27_19495</name>
</gene>
<dbReference type="EMBL" id="CP012036">
    <property type="protein sequence ID" value="ALF54535.1"/>
    <property type="molecule type" value="Genomic_DNA"/>
</dbReference>
<dbReference type="Gene3D" id="3.10.450.530">
    <property type="entry name" value="Ribonuclease toxin, BrnT, of type II toxin-antitoxin system"/>
    <property type="match status" value="1"/>
</dbReference>
<evidence type="ECO:0000313" key="2">
    <source>
        <dbReference type="Proteomes" id="UP000062645"/>
    </source>
</evidence>
<dbReference type="OrthoDB" id="428036at2"/>
<dbReference type="STRING" id="224013.ACX27_19495"/>
<accession>A0A0M4SMY6</accession>
<name>A0A0M4SMY6_9NOSO</name>
<dbReference type="InterPro" id="IPR007460">
    <property type="entry name" value="BrnT_toxin"/>
</dbReference>
<sequence length="92" mass="10642">MALEFEWDENKATANYQKHGISFDEAKTVFNDPFSLTIADPQHSLDEDRYIDIGLSAKGRILVIVYTERKSKIRIISCRQATAREQSTYEQQ</sequence>
<reference evidence="2" key="1">
    <citation type="submission" date="2015-07" db="EMBL/GenBank/DDBJ databases">
        <title>Genome Of Nitrogen-Fixing Cyanobacterium Nostoc piscinale CENA21 From Solimoes/Amazon River Floodplain Sediments And Comparative Genomics To Uncover Biosynthetic Natural Products Potential.</title>
        <authorList>
            <person name="Leao T.F."/>
            <person name="Leao P.N."/>
            <person name="Guimaraes P.I."/>
            <person name="de Melo A.G.C."/>
            <person name="Ramos R.T.J."/>
            <person name="Silva A."/>
            <person name="Fiore M.F."/>
            <person name="Schneider M.P.C."/>
        </authorList>
    </citation>
    <scope>NUCLEOTIDE SEQUENCE [LARGE SCALE GENOMIC DNA]</scope>
    <source>
        <strain evidence="2">CENA21</strain>
    </source>
</reference>
<dbReference type="Pfam" id="PF04365">
    <property type="entry name" value="BrnT_toxin"/>
    <property type="match status" value="1"/>
</dbReference>
<dbReference type="RefSeq" id="WP_062295067.1">
    <property type="nucleotide sequence ID" value="NZ_CP012036.1"/>
</dbReference>
<protein>
    <recommendedName>
        <fullName evidence="3">BrnT family toxin</fullName>
    </recommendedName>
</protein>
<dbReference type="AlphaFoldDB" id="A0A0M4SMY6"/>
<keyword evidence="2" id="KW-1185">Reference proteome</keyword>